<reference evidence="12 14" key="2">
    <citation type="submission" date="2018-12" db="EMBL/GenBank/DDBJ databases">
        <authorList>
            <consortium name="Pathogen Informatics"/>
        </authorList>
    </citation>
    <scope>NUCLEOTIDE SEQUENCE [LARGE SCALE GENOMIC DNA]</scope>
    <source>
        <strain evidence="12 14">NCTC11976</strain>
    </source>
</reference>
<gene>
    <name evidence="11" type="primary">fliR</name>
    <name evidence="11" type="ORF">Lche_1271</name>
    <name evidence="12" type="ORF">NCTC11976_01925</name>
</gene>
<evidence type="ECO:0000256" key="9">
    <source>
        <dbReference type="NCBIfam" id="TIGR01400"/>
    </source>
</evidence>
<accession>A0A0W0S6W0</accession>
<evidence type="ECO:0000256" key="8">
    <source>
        <dbReference type="ARBA" id="ARBA00023143"/>
    </source>
</evidence>
<dbReference type="GO" id="GO:0005886">
    <property type="term" value="C:plasma membrane"/>
    <property type="evidence" value="ECO:0007669"/>
    <property type="project" value="UniProtKB-SubCell"/>
</dbReference>
<evidence type="ECO:0000256" key="5">
    <source>
        <dbReference type="ARBA" id="ARBA00022692"/>
    </source>
</evidence>
<keyword evidence="11" id="KW-0282">Flagellum</keyword>
<keyword evidence="11" id="KW-0966">Cell projection</keyword>
<proteinExistence type="inferred from homology"/>
<evidence type="ECO:0000313" key="11">
    <source>
        <dbReference type="EMBL" id="KTC79251.1"/>
    </source>
</evidence>
<dbReference type="Proteomes" id="UP000054921">
    <property type="component" value="Unassembled WGS sequence"/>
</dbReference>
<dbReference type="AlphaFoldDB" id="A0A0W0S6W0"/>
<feature type="transmembrane region" description="Helical" evidence="10">
    <location>
        <begin position="156"/>
        <end position="176"/>
    </location>
</feature>
<evidence type="ECO:0000256" key="7">
    <source>
        <dbReference type="ARBA" id="ARBA00023136"/>
    </source>
</evidence>
<evidence type="ECO:0000256" key="10">
    <source>
        <dbReference type="RuleBase" id="RU362071"/>
    </source>
</evidence>
<feature type="transmembrane region" description="Helical" evidence="10">
    <location>
        <begin position="216"/>
        <end position="241"/>
    </location>
</feature>
<evidence type="ECO:0000256" key="3">
    <source>
        <dbReference type="ARBA" id="ARBA00021717"/>
    </source>
</evidence>
<keyword evidence="8 10" id="KW-0975">Bacterial flagellum</keyword>
<feature type="transmembrane region" description="Helical" evidence="10">
    <location>
        <begin position="12"/>
        <end position="33"/>
    </location>
</feature>
<dbReference type="PRINTS" id="PR00953">
    <property type="entry name" value="TYPE3IMRPROT"/>
</dbReference>
<dbReference type="NCBIfam" id="TIGR01400">
    <property type="entry name" value="fliR"/>
    <property type="match status" value="1"/>
</dbReference>
<evidence type="ECO:0000256" key="4">
    <source>
        <dbReference type="ARBA" id="ARBA00022475"/>
    </source>
</evidence>
<dbReference type="PATRIC" id="fig|28084.5.peg.1385"/>
<evidence type="ECO:0000256" key="1">
    <source>
        <dbReference type="ARBA" id="ARBA00002578"/>
    </source>
</evidence>
<evidence type="ECO:0000313" key="14">
    <source>
        <dbReference type="Proteomes" id="UP000277577"/>
    </source>
</evidence>
<comment type="function">
    <text evidence="1 10">Role in flagellar biosynthesis.</text>
</comment>
<evidence type="ECO:0000256" key="2">
    <source>
        <dbReference type="ARBA" id="ARBA00009772"/>
    </source>
</evidence>
<sequence>MKLDYPTIIGMISQAIWPMGRIGGLLLTVPVFSSALLPARIKIIFLFVLSCVCAFMVPKELSFLNFKGIFLGYILQELLFGLLMGFVLQLVFQVFVLGGQIIAMQAGLSFAVMMDPASRASVPLVSQLYSMMMTLIFLALNGHLTVFETLLDSFRIMPIGQLSVTQSMVWNVILFSGWMFKQALLISIPALLSLLIVSLAFGIMSRAAPQLNIFSLGFPITLIMGMVVIKVGLPSVAAQMADLIKDGMRFMIGMLH</sequence>
<name>A0A0W0S6W0_9GAMM</name>
<dbReference type="PANTHER" id="PTHR30065">
    <property type="entry name" value="FLAGELLAR BIOSYNTHETIC PROTEIN FLIR"/>
    <property type="match status" value="1"/>
</dbReference>
<dbReference type="PANTHER" id="PTHR30065:SF8">
    <property type="entry name" value="FLAGELLAR BIOSYNTHETIC PROTEIN FLIR"/>
    <property type="match status" value="1"/>
</dbReference>
<dbReference type="InterPro" id="IPR002010">
    <property type="entry name" value="T3SS_IM_R"/>
</dbReference>
<evidence type="ECO:0000256" key="6">
    <source>
        <dbReference type="ARBA" id="ARBA00022989"/>
    </source>
</evidence>
<dbReference type="OrthoDB" id="9797790at2"/>
<keyword evidence="4 10" id="KW-1003">Cell membrane</keyword>
<keyword evidence="11" id="KW-0969">Cilium</keyword>
<evidence type="ECO:0000313" key="13">
    <source>
        <dbReference type="Proteomes" id="UP000054921"/>
    </source>
</evidence>
<dbReference type="RefSeq" id="WP_028381950.1">
    <property type="nucleotide sequence ID" value="NZ_CAAAIT010000002.1"/>
</dbReference>
<dbReference type="EMBL" id="LR134173">
    <property type="protein sequence ID" value="VEB36869.1"/>
    <property type="molecule type" value="Genomic_DNA"/>
</dbReference>
<comment type="similarity">
    <text evidence="2 10">Belongs to the FliR/MopE/SpaR family.</text>
</comment>
<dbReference type="GO" id="GO:0009425">
    <property type="term" value="C:bacterial-type flagellum basal body"/>
    <property type="evidence" value="ECO:0007669"/>
    <property type="project" value="UniProtKB-SubCell"/>
</dbReference>
<keyword evidence="14" id="KW-1185">Reference proteome</keyword>
<evidence type="ECO:0000313" key="12">
    <source>
        <dbReference type="EMBL" id="VEB36869.1"/>
    </source>
</evidence>
<dbReference type="EMBL" id="LNXW01000013">
    <property type="protein sequence ID" value="KTC79251.1"/>
    <property type="molecule type" value="Genomic_DNA"/>
</dbReference>
<dbReference type="STRING" id="28084.Lche_1271"/>
<keyword evidence="6 10" id="KW-1133">Transmembrane helix</keyword>
<dbReference type="GO" id="GO:0006605">
    <property type="term" value="P:protein targeting"/>
    <property type="evidence" value="ECO:0007669"/>
    <property type="project" value="UniProtKB-UniRule"/>
</dbReference>
<dbReference type="Pfam" id="PF01311">
    <property type="entry name" value="Bac_export_1"/>
    <property type="match status" value="1"/>
</dbReference>
<comment type="subcellular location">
    <subcellularLocation>
        <location evidence="10">Cell membrane</location>
        <topology evidence="10">Multi-pass membrane protein</topology>
    </subcellularLocation>
    <subcellularLocation>
        <location evidence="10">Bacterial flagellum basal body</location>
    </subcellularLocation>
</comment>
<feature type="transmembrane region" description="Helical" evidence="10">
    <location>
        <begin position="183"/>
        <end position="204"/>
    </location>
</feature>
<dbReference type="GO" id="GO:0044780">
    <property type="term" value="P:bacterial-type flagellum assembly"/>
    <property type="evidence" value="ECO:0007669"/>
    <property type="project" value="UniProtKB-UniRule"/>
</dbReference>
<reference evidence="11 13" key="1">
    <citation type="submission" date="2015-11" db="EMBL/GenBank/DDBJ databases">
        <title>Genomic analysis of 38 Legionella species identifies large and diverse effector repertoires.</title>
        <authorList>
            <person name="Burstein D."/>
            <person name="Amaro F."/>
            <person name="Zusman T."/>
            <person name="Lifshitz Z."/>
            <person name="Cohen O."/>
            <person name="Gilbert J.A."/>
            <person name="Pupko T."/>
            <person name="Shuman H.A."/>
            <person name="Segal G."/>
        </authorList>
    </citation>
    <scope>NUCLEOTIDE SEQUENCE [LARGE SCALE GENOMIC DNA]</scope>
    <source>
        <strain evidence="11 13">ORW</strain>
    </source>
</reference>
<feature type="transmembrane region" description="Helical" evidence="10">
    <location>
        <begin position="39"/>
        <end position="57"/>
    </location>
</feature>
<protein>
    <recommendedName>
        <fullName evidence="3 9">Flagellar biosynthetic protein FliR</fullName>
    </recommendedName>
</protein>
<keyword evidence="7 10" id="KW-0472">Membrane</keyword>
<feature type="transmembrane region" description="Helical" evidence="10">
    <location>
        <begin position="124"/>
        <end position="144"/>
    </location>
</feature>
<dbReference type="Proteomes" id="UP000277577">
    <property type="component" value="Chromosome"/>
</dbReference>
<keyword evidence="5 10" id="KW-0812">Transmembrane</keyword>
<organism evidence="11 13">
    <name type="scientific">Legionella cherrii</name>
    <dbReference type="NCBI Taxonomy" id="28084"/>
    <lineage>
        <taxon>Bacteria</taxon>
        <taxon>Pseudomonadati</taxon>
        <taxon>Pseudomonadota</taxon>
        <taxon>Gammaproteobacteria</taxon>
        <taxon>Legionellales</taxon>
        <taxon>Legionellaceae</taxon>
        <taxon>Legionella</taxon>
    </lineage>
</organism>
<dbReference type="InterPro" id="IPR006303">
    <property type="entry name" value="FliR"/>
</dbReference>